<keyword evidence="2" id="KW-0808">Transferase</keyword>
<reference evidence="2 3" key="1">
    <citation type="journal article" date="2016" name="Sci. Rep.">
        <title>Complete genome sequence and transcriptomic analysis of a novel marine strain Bacillus weihaiensis reveals the mechanism of brown algae degradation.</title>
        <authorList>
            <person name="Zhu Y."/>
            <person name="Chen P."/>
            <person name="Bao Y."/>
            <person name="Men Y."/>
            <person name="Zeng Y."/>
            <person name="Yang J."/>
            <person name="Sun J."/>
            <person name="Sun Y."/>
        </authorList>
    </citation>
    <scope>NUCLEOTIDE SEQUENCE [LARGE SCALE GENOMIC DNA]</scope>
    <source>
        <strain evidence="2 3">Alg07</strain>
    </source>
</reference>
<dbReference type="RefSeq" id="WP_072581389.1">
    <property type="nucleotide sequence ID" value="NZ_CP016020.1"/>
</dbReference>
<dbReference type="Pfam" id="PF00583">
    <property type="entry name" value="Acetyltransf_1"/>
    <property type="match status" value="1"/>
</dbReference>
<keyword evidence="3" id="KW-1185">Reference proteome</keyword>
<dbReference type="STRING" id="1547283.A9C19_18760"/>
<dbReference type="PANTHER" id="PTHR43617">
    <property type="entry name" value="L-AMINO ACID N-ACETYLTRANSFERASE"/>
    <property type="match status" value="1"/>
</dbReference>
<feature type="domain" description="N-acetyltransferase" evidence="1">
    <location>
        <begin position="3"/>
        <end position="161"/>
    </location>
</feature>
<accession>A0A1L3MW84</accession>
<evidence type="ECO:0000259" key="1">
    <source>
        <dbReference type="PROSITE" id="PS51186"/>
    </source>
</evidence>
<dbReference type="PANTHER" id="PTHR43617:SF22">
    <property type="entry name" value="L-AMINO ACID N-ACETYLTRANSFERASE AAAT"/>
    <property type="match status" value="1"/>
</dbReference>
<dbReference type="GO" id="GO:0016747">
    <property type="term" value="F:acyltransferase activity, transferring groups other than amino-acyl groups"/>
    <property type="evidence" value="ECO:0007669"/>
    <property type="project" value="InterPro"/>
</dbReference>
<dbReference type="CDD" id="cd04301">
    <property type="entry name" value="NAT_SF"/>
    <property type="match status" value="1"/>
</dbReference>
<dbReference type="InterPro" id="IPR050276">
    <property type="entry name" value="MshD_Acetyltransferase"/>
</dbReference>
<proteinExistence type="predicted"/>
<sequence>MTGSIRSMTESDIAQIQHVAKTSWQTTYKGIIPLDIQENFIQMAYSDENLKKRMETTMFLVAEVEGKVIGFSNVFPLKNRKKAELGAIYLFEEFQGKGIGTQLLNESINQLPDVKKLYVNVEKDNKTGLFFYKAKGFKIETEYDDLFNGHVLKTIRMVLER</sequence>
<dbReference type="InterPro" id="IPR000182">
    <property type="entry name" value="GNAT_dom"/>
</dbReference>
<dbReference type="EMBL" id="CP016020">
    <property type="protein sequence ID" value="APH06588.1"/>
    <property type="molecule type" value="Genomic_DNA"/>
</dbReference>
<protein>
    <submittedName>
        <fullName evidence="2">GNAT family acetyltransferase</fullName>
    </submittedName>
</protein>
<dbReference type="AlphaFoldDB" id="A0A1L3MW84"/>
<dbReference type="SUPFAM" id="SSF55729">
    <property type="entry name" value="Acyl-CoA N-acyltransferases (Nat)"/>
    <property type="match status" value="1"/>
</dbReference>
<dbReference type="KEGG" id="bwh:A9C19_18760"/>
<gene>
    <name evidence="2" type="ORF">A9C19_18760</name>
</gene>
<dbReference type="Gene3D" id="3.40.630.30">
    <property type="match status" value="1"/>
</dbReference>
<dbReference type="Proteomes" id="UP000181936">
    <property type="component" value="Chromosome"/>
</dbReference>
<organism evidence="2 3">
    <name type="scientific">Bacillus weihaiensis</name>
    <dbReference type="NCBI Taxonomy" id="1547283"/>
    <lineage>
        <taxon>Bacteria</taxon>
        <taxon>Bacillati</taxon>
        <taxon>Bacillota</taxon>
        <taxon>Bacilli</taxon>
        <taxon>Bacillales</taxon>
        <taxon>Bacillaceae</taxon>
        <taxon>Bacillus</taxon>
    </lineage>
</organism>
<evidence type="ECO:0000313" key="2">
    <source>
        <dbReference type="EMBL" id="APH06588.1"/>
    </source>
</evidence>
<dbReference type="OrthoDB" id="794462at2"/>
<evidence type="ECO:0000313" key="3">
    <source>
        <dbReference type="Proteomes" id="UP000181936"/>
    </source>
</evidence>
<dbReference type="InterPro" id="IPR016181">
    <property type="entry name" value="Acyl_CoA_acyltransferase"/>
</dbReference>
<dbReference type="PROSITE" id="PS51186">
    <property type="entry name" value="GNAT"/>
    <property type="match status" value="1"/>
</dbReference>
<name>A0A1L3MW84_9BACI</name>